<comment type="subcellular location">
    <subcellularLocation>
        <location evidence="1">Cell envelope</location>
    </subcellularLocation>
</comment>
<feature type="domain" description="Solute-binding protein family 5" evidence="6">
    <location>
        <begin position="71"/>
        <end position="454"/>
    </location>
</feature>
<gene>
    <name evidence="7" type="ORF">BHAMNSH16_05745</name>
</gene>
<keyword evidence="3" id="KW-0813">Transport</keyword>
<dbReference type="FunFam" id="3.90.76.10:FF:000001">
    <property type="entry name" value="Oligopeptide ABC transporter substrate-binding protein"/>
    <property type="match status" value="1"/>
</dbReference>
<dbReference type="Pfam" id="PF00496">
    <property type="entry name" value="SBP_bac_5"/>
    <property type="match status" value="1"/>
</dbReference>
<dbReference type="Proteomes" id="UP000264880">
    <property type="component" value="Chromosome"/>
</dbReference>
<feature type="signal peptide" evidence="5">
    <location>
        <begin position="1"/>
        <end position="18"/>
    </location>
</feature>
<accession>A0AAC9XKE0</accession>
<evidence type="ECO:0000313" key="8">
    <source>
        <dbReference type="Proteomes" id="UP000264880"/>
    </source>
</evidence>
<evidence type="ECO:0000256" key="3">
    <source>
        <dbReference type="ARBA" id="ARBA00022448"/>
    </source>
</evidence>
<dbReference type="EMBL" id="CP019914">
    <property type="protein sequence ID" value="ASJ21178.1"/>
    <property type="molecule type" value="Genomic_DNA"/>
</dbReference>
<dbReference type="InterPro" id="IPR000914">
    <property type="entry name" value="SBP_5_dom"/>
</dbReference>
<dbReference type="AlphaFoldDB" id="A0AAC9XKE0"/>
<proteinExistence type="inferred from homology"/>
<sequence>MKKVIAVFLMLSFLFLLSCSGGGGNKNDTIVINMGAEPRTIDPSLNSLNVVSAMLFHAFESLTRIGPDGKLTNGMAESWDISEDGKVYTFHLRTNALWSDGKPVTAHDFEYGWKRVVNPDVAAQYASLLEIIKNAKEINAGTMDYNELGVKAIDDYTFEVELVDPAAYFLEFMTTVGVFAPIRKDIIEQYGDDWTLSPETYVCNGPYQMAERVMDEYIIFEARTNYYNAEETVAKKLKFLSMADPNTAIAGIRGGTIHFSALEPPSSEIEKLKAENYIALRDGAGTFYLSLNITNNALKDKKVRQALSLAIDRNYIVSNVTMGGQAPAQGFVPPTIDGISNSYRAEAGILIDTDNYASNVEKAKALMAEAGYPNGEGFPVLEIRVSPGLHIIVAEAIQQMWKANLNIDVTLKNDEYPLVLQYLLEKNFDIGSMAWNADYRDPMTMLEIMLTGNSFNYGLYSNPSYDVLVNSARKTADASVRMKYMMDAEKILIDDMPFIPLYHRAFTLMVSPKLKGVVYNTLGKHKFNYCYIE</sequence>
<dbReference type="CDD" id="cd08504">
    <property type="entry name" value="PBP2_OppA"/>
    <property type="match status" value="1"/>
</dbReference>
<reference evidence="7 8" key="1">
    <citation type="submission" date="2017-02" db="EMBL/GenBank/DDBJ databases">
        <title>Complete genome sequence of Brachyspira hampsonii genomovar I strain NSH-16 (ATCC BAA-2463).</title>
        <authorList>
            <person name="Mirajkar N.S."/>
            <person name="Gebhart C.J."/>
        </authorList>
    </citation>
    <scope>NUCLEOTIDE SEQUENCE [LARGE SCALE GENOMIC DNA]</scope>
    <source>
        <strain evidence="7 8">NSH-16</strain>
    </source>
</reference>
<dbReference type="GO" id="GO:0043190">
    <property type="term" value="C:ATP-binding cassette (ABC) transporter complex"/>
    <property type="evidence" value="ECO:0007669"/>
    <property type="project" value="InterPro"/>
</dbReference>
<organism evidence="7 8">
    <name type="scientific">Brachyspira hampsonii</name>
    <dbReference type="NCBI Taxonomy" id="1287055"/>
    <lineage>
        <taxon>Bacteria</taxon>
        <taxon>Pseudomonadati</taxon>
        <taxon>Spirochaetota</taxon>
        <taxon>Spirochaetia</taxon>
        <taxon>Brachyspirales</taxon>
        <taxon>Brachyspiraceae</taxon>
        <taxon>Brachyspira</taxon>
    </lineage>
</organism>
<keyword evidence="8" id="KW-1185">Reference proteome</keyword>
<dbReference type="PROSITE" id="PS51257">
    <property type="entry name" value="PROKAR_LIPOPROTEIN"/>
    <property type="match status" value="1"/>
</dbReference>
<evidence type="ECO:0000313" key="7">
    <source>
        <dbReference type="EMBL" id="ASJ21178.1"/>
    </source>
</evidence>
<dbReference type="PIRSF" id="PIRSF002741">
    <property type="entry name" value="MppA"/>
    <property type="match status" value="1"/>
</dbReference>
<dbReference type="GO" id="GO:1904680">
    <property type="term" value="F:peptide transmembrane transporter activity"/>
    <property type="evidence" value="ECO:0007669"/>
    <property type="project" value="TreeGrafter"/>
</dbReference>
<evidence type="ECO:0000256" key="5">
    <source>
        <dbReference type="SAM" id="SignalP"/>
    </source>
</evidence>
<dbReference type="PANTHER" id="PTHR30290:SF10">
    <property type="entry name" value="PERIPLASMIC OLIGOPEPTIDE-BINDING PROTEIN-RELATED"/>
    <property type="match status" value="1"/>
</dbReference>
<dbReference type="InterPro" id="IPR030678">
    <property type="entry name" value="Peptide/Ni-bd"/>
</dbReference>
<evidence type="ECO:0000256" key="1">
    <source>
        <dbReference type="ARBA" id="ARBA00004196"/>
    </source>
</evidence>
<name>A0AAC9XKE0_9SPIR</name>
<evidence type="ECO:0000259" key="6">
    <source>
        <dbReference type="Pfam" id="PF00496"/>
    </source>
</evidence>
<dbReference type="GO" id="GO:0015833">
    <property type="term" value="P:peptide transport"/>
    <property type="evidence" value="ECO:0007669"/>
    <property type="project" value="TreeGrafter"/>
</dbReference>
<protein>
    <submittedName>
        <fullName evidence="7">Peptide ABC transporter substrate-binding protein</fullName>
    </submittedName>
</protein>
<dbReference type="PANTHER" id="PTHR30290">
    <property type="entry name" value="PERIPLASMIC BINDING COMPONENT OF ABC TRANSPORTER"/>
    <property type="match status" value="1"/>
</dbReference>
<dbReference type="KEGG" id="bhp:BHAMNSH16_05745"/>
<dbReference type="Gene3D" id="3.10.105.10">
    <property type="entry name" value="Dipeptide-binding Protein, Domain 3"/>
    <property type="match status" value="1"/>
</dbReference>
<dbReference type="Gene3D" id="3.40.190.10">
    <property type="entry name" value="Periplasmic binding protein-like II"/>
    <property type="match status" value="1"/>
</dbReference>
<dbReference type="SUPFAM" id="SSF53850">
    <property type="entry name" value="Periplasmic binding protein-like II"/>
    <property type="match status" value="1"/>
</dbReference>
<evidence type="ECO:0000256" key="2">
    <source>
        <dbReference type="ARBA" id="ARBA00005695"/>
    </source>
</evidence>
<comment type="similarity">
    <text evidence="2">Belongs to the bacterial solute-binding protein 5 family.</text>
</comment>
<dbReference type="InterPro" id="IPR039424">
    <property type="entry name" value="SBP_5"/>
</dbReference>
<feature type="chain" id="PRO_5041918474" evidence="5">
    <location>
        <begin position="19"/>
        <end position="533"/>
    </location>
</feature>
<dbReference type="FunFam" id="3.10.105.10:FF:000001">
    <property type="entry name" value="Oligopeptide ABC transporter, oligopeptide-binding protein"/>
    <property type="match status" value="1"/>
</dbReference>
<keyword evidence="4 5" id="KW-0732">Signal</keyword>
<evidence type="ECO:0000256" key="4">
    <source>
        <dbReference type="ARBA" id="ARBA00022729"/>
    </source>
</evidence>
<dbReference type="RefSeq" id="WP_069731900.1">
    <property type="nucleotide sequence ID" value="NZ_CP019914.1"/>
</dbReference>
<dbReference type="Gene3D" id="3.90.76.10">
    <property type="entry name" value="Dipeptide-binding Protein, Domain 1"/>
    <property type="match status" value="1"/>
</dbReference>
<dbReference type="GO" id="GO:0030288">
    <property type="term" value="C:outer membrane-bounded periplasmic space"/>
    <property type="evidence" value="ECO:0007669"/>
    <property type="project" value="UniProtKB-ARBA"/>
</dbReference>